<keyword evidence="4" id="KW-1185">Reference proteome</keyword>
<reference evidence="3 4" key="1">
    <citation type="journal article" date="2015" name="Genome Announc.">
        <title>Draft Genome Sequence and Gene Annotation of the Entomopathogenic Fungus Verticillium hemipterigenum.</title>
        <authorList>
            <person name="Horn F."/>
            <person name="Habel A."/>
            <person name="Scharf D.H."/>
            <person name="Dworschak J."/>
            <person name="Brakhage A.A."/>
            <person name="Guthke R."/>
            <person name="Hertweck C."/>
            <person name="Linde J."/>
        </authorList>
    </citation>
    <scope>NUCLEOTIDE SEQUENCE [LARGE SCALE GENOMIC DNA]</scope>
</reference>
<feature type="compositionally biased region" description="Polar residues" evidence="1">
    <location>
        <begin position="366"/>
        <end position="381"/>
    </location>
</feature>
<keyword evidence="2" id="KW-0812">Transmembrane</keyword>
<accession>A0A0A1SN31</accession>
<feature type="region of interest" description="Disordered" evidence="1">
    <location>
        <begin position="304"/>
        <end position="444"/>
    </location>
</feature>
<keyword evidence="2" id="KW-0472">Membrane</keyword>
<name>A0A0A1SN31_9HYPO</name>
<feature type="transmembrane region" description="Helical" evidence="2">
    <location>
        <begin position="256"/>
        <end position="280"/>
    </location>
</feature>
<dbReference type="EMBL" id="CDHN01000001">
    <property type="protein sequence ID" value="CEJ81773.1"/>
    <property type="molecule type" value="Genomic_DNA"/>
</dbReference>
<evidence type="ECO:0000256" key="2">
    <source>
        <dbReference type="SAM" id="Phobius"/>
    </source>
</evidence>
<feature type="compositionally biased region" description="Basic and acidic residues" evidence="1">
    <location>
        <begin position="419"/>
        <end position="438"/>
    </location>
</feature>
<keyword evidence="2" id="KW-1133">Transmembrane helix</keyword>
<gene>
    <name evidence="3" type="ORF">VHEMI01884</name>
</gene>
<dbReference type="AlphaFoldDB" id="A0A0A1SN31"/>
<evidence type="ECO:0000313" key="3">
    <source>
        <dbReference type="EMBL" id="CEJ81773.1"/>
    </source>
</evidence>
<dbReference type="Proteomes" id="UP000039046">
    <property type="component" value="Unassembled WGS sequence"/>
</dbReference>
<organism evidence="3 4">
    <name type="scientific">[Torrubiella] hemipterigena</name>
    <dbReference type="NCBI Taxonomy" id="1531966"/>
    <lineage>
        <taxon>Eukaryota</taxon>
        <taxon>Fungi</taxon>
        <taxon>Dikarya</taxon>
        <taxon>Ascomycota</taxon>
        <taxon>Pezizomycotina</taxon>
        <taxon>Sordariomycetes</taxon>
        <taxon>Hypocreomycetidae</taxon>
        <taxon>Hypocreales</taxon>
        <taxon>Clavicipitaceae</taxon>
        <taxon>Clavicipitaceae incertae sedis</taxon>
        <taxon>'Torrubiella' clade</taxon>
    </lineage>
</organism>
<feature type="compositionally biased region" description="Basic and acidic residues" evidence="1">
    <location>
        <begin position="321"/>
        <end position="331"/>
    </location>
</feature>
<proteinExistence type="predicted"/>
<feature type="compositionally biased region" description="Low complexity" evidence="1">
    <location>
        <begin position="384"/>
        <end position="401"/>
    </location>
</feature>
<sequence>MSTSTPPAEILPAGVTKPAATEAPANKPITAPPAAPTVGGTGPGPESLNLATASQAPAPSASGNHVEKDSIVIFQDDAAIKANPVILVEAAPAKTFSWTVVQPDVTPNAVALYAKNFDNRVVSVARVSLMPNDPKDIEQTLISVTNTSAVLNITAFDIGSPNDAWRFQPMRLALIWFHDQEGGISGSDTFAVAKAGKATNSGDPEVIVAANNVKKAAKFELPHDKDDLGTAPVPRPVNNGTASAGGKGSDDLSTGAIAGIAVGAAIGGLLITGLILWLFFRKRKQTRDRESMLLEEQKARALIDKEEHRSTSAGSPTSPYADEKPAARRPESMLPPIPSATPIPAPILKSPTSPIAPPAAPALTHKASQGSVAGSFSSARQEQPRPSSSASGAAARSSPTREVPSSVAHLVEDGMTDADIQRLEEEERQLDLEIERKTKGFRRA</sequence>
<feature type="compositionally biased region" description="Low complexity" evidence="1">
    <location>
        <begin position="51"/>
        <end position="62"/>
    </location>
</feature>
<dbReference type="STRING" id="1531966.A0A0A1SN31"/>
<dbReference type="HOGENOM" id="CLU_617038_0_0_1"/>
<feature type="region of interest" description="Disordered" evidence="1">
    <location>
        <begin position="223"/>
        <end position="249"/>
    </location>
</feature>
<feature type="compositionally biased region" description="Pro residues" evidence="1">
    <location>
        <begin position="333"/>
        <end position="345"/>
    </location>
</feature>
<evidence type="ECO:0000313" key="4">
    <source>
        <dbReference type="Proteomes" id="UP000039046"/>
    </source>
</evidence>
<protein>
    <submittedName>
        <fullName evidence="3">Uncharacterized protein</fullName>
    </submittedName>
</protein>
<feature type="region of interest" description="Disordered" evidence="1">
    <location>
        <begin position="1"/>
        <end position="64"/>
    </location>
</feature>
<evidence type="ECO:0000256" key="1">
    <source>
        <dbReference type="SAM" id="MobiDB-lite"/>
    </source>
</evidence>